<dbReference type="Proteomes" id="UP000189369">
    <property type="component" value="Chromosome"/>
</dbReference>
<evidence type="ECO:0000313" key="4">
    <source>
        <dbReference type="EMBL" id="HJH23656.1"/>
    </source>
</evidence>
<dbReference type="Gene3D" id="3.10.450.50">
    <property type="match status" value="1"/>
</dbReference>
<dbReference type="GO" id="GO:0019380">
    <property type="term" value="P:3-phenylpropionate catabolic process"/>
    <property type="evidence" value="ECO:0007669"/>
    <property type="project" value="TreeGrafter"/>
</dbReference>
<dbReference type="PANTHER" id="PTHR41534">
    <property type="entry name" value="BLR3401 PROTEIN"/>
    <property type="match status" value="1"/>
</dbReference>
<reference evidence="3 5" key="1">
    <citation type="submission" date="2017-01" db="EMBL/GenBank/DDBJ databases">
        <title>Complete Genome Sequence of Paenalcaligenes hominis, Isolated from a paraplegic Patient with neurogenic bladder.</title>
        <authorList>
            <person name="Mukhopadhyay R."/>
            <person name="Joaquin J."/>
            <person name="Hogue R."/>
            <person name="Kilaru A."/>
            <person name="Jospin G."/>
            <person name="Mars K."/>
            <person name="Eisen J.A."/>
            <person name="Chaturvedi V."/>
        </authorList>
    </citation>
    <scope>NUCLEOTIDE SEQUENCE [LARGE SCALE GENOMIC DNA]</scope>
    <source>
        <strain evidence="3 5">15S00501</strain>
    </source>
</reference>
<keyword evidence="2" id="KW-0560">Oxidoreductase</keyword>
<dbReference type="InterPro" id="IPR000391">
    <property type="entry name" value="Rng_hydr_dOase-bsu"/>
</dbReference>
<evidence type="ECO:0000256" key="2">
    <source>
        <dbReference type="ARBA" id="ARBA00023002"/>
    </source>
</evidence>
<accession>A0A1U9K192</accession>
<organism evidence="3 5">
    <name type="scientific">Paenalcaligenes hominis</name>
    <dbReference type="NCBI Taxonomy" id="643674"/>
    <lineage>
        <taxon>Bacteria</taxon>
        <taxon>Pseudomonadati</taxon>
        <taxon>Pseudomonadota</taxon>
        <taxon>Betaproteobacteria</taxon>
        <taxon>Burkholderiales</taxon>
        <taxon>Alcaligenaceae</taxon>
        <taxon>Paenalcaligenes</taxon>
    </lineage>
</organism>
<keyword evidence="3" id="KW-0223">Dioxygenase</keyword>
<dbReference type="Pfam" id="PF00866">
    <property type="entry name" value="Ring_hydroxyl_B"/>
    <property type="match status" value="1"/>
</dbReference>
<protein>
    <submittedName>
        <fullName evidence="3">Aromatic-ring-hydroxylating dioxygenase subunit beta</fullName>
    </submittedName>
</protein>
<proteinExistence type="inferred from homology"/>
<gene>
    <name evidence="4" type="ORF">K8U84_03785</name>
    <name evidence="3" type="ORF">PAEH1_10150</name>
</gene>
<dbReference type="PANTHER" id="PTHR41534:SF1">
    <property type="entry name" value="BLR3401 PROTEIN"/>
    <property type="match status" value="1"/>
</dbReference>
<dbReference type="KEGG" id="phn:PAEH1_10150"/>
<dbReference type="RefSeq" id="WP_077734405.1">
    <property type="nucleotide sequence ID" value="NZ_DYTQ01000047.1"/>
</dbReference>
<dbReference type="GO" id="GO:0051213">
    <property type="term" value="F:dioxygenase activity"/>
    <property type="evidence" value="ECO:0007669"/>
    <property type="project" value="UniProtKB-KW"/>
</dbReference>
<dbReference type="SUPFAM" id="SSF54427">
    <property type="entry name" value="NTF2-like"/>
    <property type="match status" value="1"/>
</dbReference>
<dbReference type="InterPro" id="IPR032710">
    <property type="entry name" value="NTF2-like_dom_sf"/>
</dbReference>
<comment type="similarity">
    <text evidence="1">Belongs to the bacterial ring-hydroxylating dioxygenase beta subunit family.</text>
</comment>
<evidence type="ECO:0000313" key="3">
    <source>
        <dbReference type="EMBL" id="AQS51820.1"/>
    </source>
</evidence>
<reference evidence="4" key="2">
    <citation type="journal article" date="2021" name="PeerJ">
        <title>Extensive microbial diversity within the chicken gut microbiome revealed by metagenomics and culture.</title>
        <authorList>
            <person name="Gilroy R."/>
            <person name="Ravi A."/>
            <person name="Getino M."/>
            <person name="Pursley I."/>
            <person name="Horton D.L."/>
            <person name="Alikhan N.F."/>
            <person name="Baker D."/>
            <person name="Gharbi K."/>
            <person name="Hall N."/>
            <person name="Watson M."/>
            <person name="Adriaenssens E.M."/>
            <person name="Foster-Nyarko E."/>
            <person name="Jarju S."/>
            <person name="Secka A."/>
            <person name="Antonio M."/>
            <person name="Oren A."/>
            <person name="Chaudhuri R.R."/>
            <person name="La Ragione R."/>
            <person name="Hildebrand F."/>
            <person name="Pallen M.J."/>
        </authorList>
    </citation>
    <scope>NUCLEOTIDE SEQUENCE</scope>
    <source>
        <strain evidence="4">CHK175-13533</strain>
    </source>
</reference>
<dbReference type="EMBL" id="CP019697">
    <property type="protein sequence ID" value="AQS51820.1"/>
    <property type="molecule type" value="Genomic_DNA"/>
</dbReference>
<dbReference type="Proteomes" id="UP000700248">
    <property type="component" value="Unassembled WGS sequence"/>
</dbReference>
<reference evidence="4" key="3">
    <citation type="submission" date="2021-09" db="EMBL/GenBank/DDBJ databases">
        <authorList>
            <person name="Gilroy R."/>
        </authorList>
    </citation>
    <scope>NUCLEOTIDE SEQUENCE</scope>
    <source>
        <strain evidence="4">CHK175-13533</strain>
    </source>
</reference>
<sequence>MLFDIDFDVSIDNLRPVAFNLEQLEQVKQFLYAEARYLDQRQWEQWLDLWTEDGMYWAPHSFEQTSPYDHISLFWENKMLRELRMKRLENARNWSQQPPTRSSRLISNVSVLGQDSHGYLVIQAAFQVIEWRKGEQRVLGGSYIYKLKTHQDTWQIYLKQVNLVNREDVHSNLEVHL</sequence>
<dbReference type="EMBL" id="DYTQ01000047">
    <property type="protein sequence ID" value="HJH23656.1"/>
    <property type="molecule type" value="Genomic_DNA"/>
</dbReference>
<evidence type="ECO:0000313" key="5">
    <source>
        <dbReference type="Proteomes" id="UP000189369"/>
    </source>
</evidence>
<dbReference type="AlphaFoldDB" id="A0A1U9K192"/>
<name>A0A1U9K192_9BURK</name>
<evidence type="ECO:0000256" key="1">
    <source>
        <dbReference type="ARBA" id="ARBA00009570"/>
    </source>
</evidence>
<dbReference type="CDD" id="cd00667">
    <property type="entry name" value="ring_hydroxylating_dioxygenases_beta"/>
    <property type="match status" value="1"/>
</dbReference>
<dbReference type="OrthoDB" id="7062869at2"/>
<dbReference type="STRING" id="643674.PAEH1_10150"/>